<dbReference type="AlphaFoldDB" id="A0A5J6KCD1"/>
<dbReference type="GO" id="GO:0005506">
    <property type="term" value="F:iron ion binding"/>
    <property type="evidence" value="ECO:0007669"/>
    <property type="project" value="InterPro"/>
</dbReference>
<evidence type="ECO:0000256" key="3">
    <source>
        <dbReference type="RuleBase" id="RU000461"/>
    </source>
</evidence>
<evidence type="ECO:0000313" key="5">
    <source>
        <dbReference type="EMBL" id="QEV83800.1"/>
    </source>
</evidence>
<dbReference type="Pfam" id="PF00067">
    <property type="entry name" value="p450"/>
    <property type="match status" value="1"/>
</dbReference>
<dbReference type="PRINTS" id="PR00385">
    <property type="entry name" value="P450"/>
</dbReference>
<dbReference type="GO" id="GO:0006707">
    <property type="term" value="P:cholesterol catabolic process"/>
    <property type="evidence" value="ECO:0007669"/>
    <property type="project" value="InterPro"/>
</dbReference>
<keyword evidence="4" id="KW-1133">Transmembrane helix</keyword>
<comment type="similarity">
    <text evidence="1 3">Belongs to the cytochrome P450 family.</text>
</comment>
<keyword evidence="3" id="KW-0560">Oxidoreductase</keyword>
<reference evidence="5" key="1">
    <citation type="submission" date="2018-08" db="EMBL/GenBank/DDBJ databases">
        <authorList>
            <person name="Lee J.-S."/>
        </authorList>
    </citation>
    <scope>NUCLEOTIDE SEQUENCE</scope>
</reference>
<dbReference type="GO" id="GO:0033781">
    <property type="term" value="F:cholesterol 24-hydroxylase activity"/>
    <property type="evidence" value="ECO:0007669"/>
    <property type="project" value="InterPro"/>
</dbReference>
<dbReference type="InterPro" id="IPR017972">
    <property type="entry name" value="Cyt_P450_CS"/>
</dbReference>
<evidence type="ECO:0000256" key="2">
    <source>
        <dbReference type="PIRSR" id="PIRSR602401-1"/>
    </source>
</evidence>
<protein>
    <submittedName>
        <fullName evidence="5">Cytochrome P450</fullName>
    </submittedName>
</protein>
<feature type="binding site" description="axial binding residue" evidence="2">
    <location>
        <position position="450"/>
    </location>
    <ligand>
        <name>heme</name>
        <dbReference type="ChEBI" id="CHEBI:30413"/>
    </ligand>
    <ligandPart>
        <name>Fe</name>
        <dbReference type="ChEBI" id="CHEBI:18248"/>
    </ligandPart>
</feature>
<proteinExistence type="evidence at transcript level"/>
<name>A0A5J6KCD1_9BILA</name>
<dbReference type="CDD" id="cd20613">
    <property type="entry name" value="CYP46A1-like"/>
    <property type="match status" value="1"/>
</dbReference>
<dbReference type="PROSITE" id="PS00086">
    <property type="entry name" value="CYTOCHROME_P450"/>
    <property type="match status" value="1"/>
</dbReference>
<dbReference type="Gene3D" id="1.10.630.10">
    <property type="entry name" value="Cytochrome P450"/>
    <property type="match status" value="1"/>
</dbReference>
<feature type="transmembrane region" description="Helical" evidence="4">
    <location>
        <begin position="14"/>
        <end position="31"/>
    </location>
</feature>
<sequence>MKILSNINISKKNIFFLLFGSSLAFFGYKTLKIYLLRQKYRHIPGPKTKGLLGFYLGNVIEIKNLPKNKIFPDLVVEWIKEHGHVIKFQIVDKMVVFTINPETIRDVFIAHNFSKHPHVYSIFGFPLGIRFLGNGLVTDLDNERWRYRRNLFNPSFHKQALMTFLHEFNNKSDALMTKLRSKAEKEEEVFILDEANNMTMDVIASVGFSMEIDSINYDNNLKGYVFKALEGFNKILFNPFLRFSISGWSYIKNYKRIIKNLRDLGRFQILKRIESIKDGSYVSDDLITLMLRNNQNEEFEIEDLIDDFVSLFIAGQETTANLIAQVVLEVGQKPEILKKIKKEIEEEIGFKTDLKYEDLNKLKYLNCVVKETLRKWSIVPFLSRKADVALNILGFDIPKGSNIQVSSYVSGNCEEFFKNPKEFDPDRFLNEKNETKNYTYFPFSLGARNCLGQNFAQIEAKVCLTKFFQNFDFELNSEQSFYPAQHSTISPAGRTKCKLSIKSL</sequence>
<dbReference type="InterPro" id="IPR002401">
    <property type="entry name" value="Cyt_P450_E_grp-I"/>
</dbReference>
<keyword evidence="2 3" id="KW-0408">Iron</keyword>
<evidence type="ECO:0000256" key="1">
    <source>
        <dbReference type="ARBA" id="ARBA00010617"/>
    </source>
</evidence>
<dbReference type="SUPFAM" id="SSF48264">
    <property type="entry name" value="Cytochrome P450"/>
    <property type="match status" value="1"/>
</dbReference>
<gene>
    <name evidence="5" type="primary">CYP3049B1</name>
</gene>
<dbReference type="InterPro" id="IPR001128">
    <property type="entry name" value="Cyt_P450"/>
</dbReference>
<organism evidence="5">
    <name type="scientific">Brachionus rotundiformis</name>
    <dbReference type="NCBI Taxonomy" id="96890"/>
    <lineage>
        <taxon>Eukaryota</taxon>
        <taxon>Metazoa</taxon>
        <taxon>Spiralia</taxon>
        <taxon>Gnathifera</taxon>
        <taxon>Rotifera</taxon>
        <taxon>Eurotatoria</taxon>
        <taxon>Monogononta</taxon>
        <taxon>Pseudotrocha</taxon>
        <taxon>Ploima</taxon>
        <taxon>Brachionidae</taxon>
        <taxon>Brachionus</taxon>
    </lineage>
</organism>
<keyword evidence="2 3" id="KW-0349">Heme</keyword>
<dbReference type="PANTHER" id="PTHR24293:SF0">
    <property type="entry name" value="CYP46A1 PROTEIN-RELATED"/>
    <property type="match status" value="1"/>
</dbReference>
<evidence type="ECO:0000256" key="4">
    <source>
        <dbReference type="SAM" id="Phobius"/>
    </source>
</evidence>
<keyword evidence="2 3" id="KW-0479">Metal-binding</keyword>
<dbReference type="PRINTS" id="PR00463">
    <property type="entry name" value="EP450I"/>
</dbReference>
<comment type="cofactor">
    <cofactor evidence="2">
        <name>heme</name>
        <dbReference type="ChEBI" id="CHEBI:30413"/>
    </cofactor>
</comment>
<dbReference type="PANTHER" id="PTHR24293">
    <property type="entry name" value="CYTOCHROME P450 FAMILY 46 SUBFAMILY A"/>
    <property type="match status" value="1"/>
</dbReference>
<dbReference type="InterPro" id="IPR039983">
    <property type="entry name" value="CYP46A1"/>
</dbReference>
<dbReference type="InterPro" id="IPR036396">
    <property type="entry name" value="Cyt_P450_sf"/>
</dbReference>
<keyword evidence="3" id="KW-0503">Monooxygenase</keyword>
<keyword evidence="4" id="KW-0472">Membrane</keyword>
<dbReference type="EMBL" id="MH718975">
    <property type="protein sequence ID" value="QEV83800.1"/>
    <property type="molecule type" value="mRNA"/>
</dbReference>
<accession>A0A5J6KCD1</accession>
<keyword evidence="4" id="KW-0812">Transmembrane</keyword>
<dbReference type="GO" id="GO:0020037">
    <property type="term" value="F:heme binding"/>
    <property type="evidence" value="ECO:0007669"/>
    <property type="project" value="InterPro"/>
</dbReference>